<keyword evidence="3 7" id="KW-0413">Isomerase</keyword>
<accession>A0A7K3WNX6</accession>
<evidence type="ECO:0000256" key="4">
    <source>
        <dbReference type="PIRSR" id="PIRSR600821-50"/>
    </source>
</evidence>
<dbReference type="EMBL" id="JAAGVY010000010">
    <property type="protein sequence ID" value="NEN23369.1"/>
    <property type="molecule type" value="Genomic_DNA"/>
</dbReference>
<feature type="binding site" evidence="5">
    <location>
        <position position="135"/>
    </location>
    <ligand>
        <name>substrate</name>
    </ligand>
</feature>
<dbReference type="InterPro" id="IPR000821">
    <property type="entry name" value="Ala_racemase"/>
</dbReference>
<dbReference type="Gene3D" id="3.20.20.10">
    <property type="entry name" value="Alanine racemase"/>
    <property type="match status" value="1"/>
</dbReference>
<dbReference type="GO" id="GO:0030632">
    <property type="term" value="P:D-alanine biosynthetic process"/>
    <property type="evidence" value="ECO:0007669"/>
    <property type="project" value="TreeGrafter"/>
</dbReference>
<protein>
    <submittedName>
        <fullName evidence="7">Alanine racemase</fullName>
        <ecNumber evidence="7">5.1.1.1</ecNumber>
    </submittedName>
</protein>
<dbReference type="PANTHER" id="PTHR30511">
    <property type="entry name" value="ALANINE RACEMASE"/>
    <property type="match status" value="1"/>
</dbReference>
<name>A0A7K3WNX6_9FLAO</name>
<evidence type="ECO:0000313" key="7">
    <source>
        <dbReference type="EMBL" id="NEN23369.1"/>
    </source>
</evidence>
<sequence length="382" mass="43030">MSKSSHIEIDSVLFKKNLGFIRRQLNEGVELSAVIKGNAYGHGIEQFVPLAESEGIKHFSVYGIEEALAFHDVASVESELMIMGYIARENLEWIIVNGYSFFIYDLFQLKEAIEVAKECGMSAKVHIEVETGMNRTGIEENCFVDLIDLLRRESDHLHLSGCCTHLAGSESISNYSRIEQQIIRFKKYLRQFDSAGISFDKKHIACSAALMRYPHTQFDMVRVGILLYGFWPNRETLISYMTKNLVIDDPLTSILSWKSKVMTIKHVEPGEYVGYGTCFLANRKTVVAIVPVGYAYGYARSLSNHGHLLIHGKRVTVIGTVNMNMLAVDVTEIQDIKHDDEAVVIGFQGDNRITVASFGEASSQLNYELLARLPHNIPRIVK</sequence>
<dbReference type="PANTHER" id="PTHR30511:SF0">
    <property type="entry name" value="ALANINE RACEMASE, CATABOLIC-RELATED"/>
    <property type="match status" value="1"/>
</dbReference>
<reference evidence="7 8" key="1">
    <citation type="submission" date="2020-02" db="EMBL/GenBank/DDBJ databases">
        <title>Out from the shadows clarifying the taxonomy of the family Cryomorphaceae and related taxa by utilizing the GTDB taxonomic framework.</title>
        <authorList>
            <person name="Bowman J.P."/>
        </authorList>
    </citation>
    <scope>NUCLEOTIDE SEQUENCE [LARGE SCALE GENOMIC DNA]</scope>
    <source>
        <strain evidence="7 8">QSSC 1-22</strain>
    </source>
</reference>
<dbReference type="InterPro" id="IPR029066">
    <property type="entry name" value="PLP-binding_barrel"/>
</dbReference>
<dbReference type="InterPro" id="IPR009006">
    <property type="entry name" value="Ala_racemase/Decarboxylase_C"/>
</dbReference>
<dbReference type="AlphaFoldDB" id="A0A7K3WNX6"/>
<feature type="modified residue" description="N6-(pyridoxal phosphate)lysine" evidence="4">
    <location>
        <position position="36"/>
    </location>
</feature>
<dbReference type="PROSITE" id="PS00395">
    <property type="entry name" value="ALANINE_RACEMASE"/>
    <property type="match status" value="1"/>
</dbReference>
<dbReference type="NCBIfam" id="TIGR00492">
    <property type="entry name" value="alr"/>
    <property type="match status" value="1"/>
</dbReference>
<dbReference type="SUPFAM" id="SSF51419">
    <property type="entry name" value="PLP-binding barrel"/>
    <property type="match status" value="1"/>
</dbReference>
<gene>
    <name evidence="7" type="primary">alr</name>
    <name evidence="7" type="ORF">G3O08_07640</name>
</gene>
<dbReference type="Gene3D" id="2.40.37.10">
    <property type="entry name" value="Lyase, Ornithine Decarboxylase, Chain A, domain 1"/>
    <property type="match status" value="1"/>
</dbReference>
<dbReference type="InterPro" id="IPR020622">
    <property type="entry name" value="Ala_racemase_pyridoxalP-BS"/>
</dbReference>
<dbReference type="SMART" id="SM01005">
    <property type="entry name" value="Ala_racemase_C"/>
    <property type="match status" value="1"/>
</dbReference>
<dbReference type="InterPro" id="IPR001608">
    <property type="entry name" value="Ala_racemase_N"/>
</dbReference>
<comment type="cofactor">
    <cofactor evidence="1 4">
        <name>pyridoxal 5'-phosphate</name>
        <dbReference type="ChEBI" id="CHEBI:597326"/>
    </cofactor>
</comment>
<organism evidence="7 8">
    <name type="scientific">Cryomorpha ignava</name>
    <dbReference type="NCBI Taxonomy" id="101383"/>
    <lineage>
        <taxon>Bacteria</taxon>
        <taxon>Pseudomonadati</taxon>
        <taxon>Bacteroidota</taxon>
        <taxon>Flavobacteriia</taxon>
        <taxon>Flavobacteriales</taxon>
        <taxon>Cryomorphaceae</taxon>
        <taxon>Cryomorpha</taxon>
    </lineage>
</organism>
<keyword evidence="8" id="KW-1185">Reference proteome</keyword>
<evidence type="ECO:0000256" key="1">
    <source>
        <dbReference type="ARBA" id="ARBA00001933"/>
    </source>
</evidence>
<dbReference type="EC" id="5.1.1.1" evidence="7"/>
<dbReference type="Proteomes" id="UP000486602">
    <property type="component" value="Unassembled WGS sequence"/>
</dbReference>
<feature type="binding site" evidence="5">
    <location>
        <position position="323"/>
    </location>
    <ligand>
        <name>substrate</name>
    </ligand>
</feature>
<keyword evidence="2 4" id="KW-0663">Pyridoxal phosphate</keyword>
<dbReference type="GO" id="GO:0030170">
    <property type="term" value="F:pyridoxal phosphate binding"/>
    <property type="evidence" value="ECO:0007669"/>
    <property type="project" value="TreeGrafter"/>
</dbReference>
<dbReference type="GO" id="GO:0008784">
    <property type="term" value="F:alanine racemase activity"/>
    <property type="evidence" value="ECO:0007669"/>
    <property type="project" value="UniProtKB-EC"/>
</dbReference>
<dbReference type="GO" id="GO:0005829">
    <property type="term" value="C:cytosol"/>
    <property type="evidence" value="ECO:0007669"/>
    <property type="project" value="TreeGrafter"/>
</dbReference>
<dbReference type="CDD" id="cd00430">
    <property type="entry name" value="PLPDE_III_AR"/>
    <property type="match status" value="1"/>
</dbReference>
<evidence type="ECO:0000256" key="5">
    <source>
        <dbReference type="PIRSR" id="PIRSR600821-52"/>
    </source>
</evidence>
<feature type="domain" description="Alanine racemase C-terminal" evidence="6">
    <location>
        <begin position="254"/>
        <end position="382"/>
    </location>
</feature>
<evidence type="ECO:0000313" key="8">
    <source>
        <dbReference type="Proteomes" id="UP000486602"/>
    </source>
</evidence>
<proteinExistence type="predicted"/>
<comment type="caution">
    <text evidence="7">The sequence shown here is derived from an EMBL/GenBank/DDBJ whole genome shotgun (WGS) entry which is preliminary data.</text>
</comment>
<dbReference type="PRINTS" id="PR00992">
    <property type="entry name" value="ALARACEMASE"/>
</dbReference>
<dbReference type="InterPro" id="IPR011079">
    <property type="entry name" value="Ala_racemase_C"/>
</dbReference>
<evidence type="ECO:0000259" key="6">
    <source>
        <dbReference type="SMART" id="SM01005"/>
    </source>
</evidence>
<dbReference type="Pfam" id="PF01168">
    <property type="entry name" value="Ala_racemase_N"/>
    <property type="match status" value="1"/>
</dbReference>
<dbReference type="SUPFAM" id="SSF50621">
    <property type="entry name" value="Alanine racemase C-terminal domain-like"/>
    <property type="match status" value="1"/>
</dbReference>
<evidence type="ECO:0000256" key="2">
    <source>
        <dbReference type="ARBA" id="ARBA00022898"/>
    </source>
</evidence>
<evidence type="ECO:0000256" key="3">
    <source>
        <dbReference type="ARBA" id="ARBA00023235"/>
    </source>
</evidence>
<dbReference type="Pfam" id="PF00842">
    <property type="entry name" value="Ala_racemase_C"/>
    <property type="match status" value="1"/>
</dbReference>